<accession>A0A239PIT4</accession>
<dbReference type="RefSeq" id="WP_089410717.1">
    <property type="nucleotide sequence ID" value="NZ_FZQA01000001.1"/>
</dbReference>
<dbReference type="AlphaFoldDB" id="A0A239PIT4"/>
<feature type="compositionally biased region" description="Basic and acidic residues" evidence="2">
    <location>
        <begin position="744"/>
        <end position="762"/>
    </location>
</feature>
<feature type="transmembrane region" description="Helical" evidence="3">
    <location>
        <begin position="163"/>
        <end position="181"/>
    </location>
</feature>
<keyword evidence="3" id="KW-0812">Transmembrane</keyword>
<dbReference type="Pfam" id="PF13779">
    <property type="entry name" value="DUF4175"/>
    <property type="match status" value="2"/>
</dbReference>
<feature type="region of interest" description="Disordered" evidence="2">
    <location>
        <begin position="742"/>
        <end position="791"/>
    </location>
</feature>
<dbReference type="InterPro" id="IPR012683">
    <property type="entry name" value="CHP02302_TM"/>
</dbReference>
<evidence type="ECO:0000256" key="1">
    <source>
        <dbReference type="SAM" id="Coils"/>
    </source>
</evidence>
<dbReference type="EMBL" id="FZQA01000001">
    <property type="protein sequence ID" value="SNT67696.1"/>
    <property type="molecule type" value="Genomic_DNA"/>
</dbReference>
<sequence length="821" mass="89044">MTIELKQRARAAEKLARVRETSEPGPATAFAARLVLFWERLWPALLLLAAPFFLIVVASLFGLFAHAPVWFHWMSLAAAGAASVAAFLRYGREIAWPSRREALARIEADGRLRHAPLQALEDRPFDGDAARALWRAHLADMARRARAARLYGPRATADERDPWSLRYAALGVLAVALVAAGPDRNVRLIGAFTPSAALKGGAALADLWIEPPAYTGKAPVYLLRAGERLAGDRAQIDAPEGAVAVLQAPGARRHRLIFETRAETLKGEAALDAGAGRSMLRLDESGLLRLRIAGAEGRWPIGIIPDSPPEAAFLETPATTDDARLALALRVEDDYGIASAALHLRLDPDQDRPLDAPDFDPASIRAERIIKLDGLSGAGSERRFDLDLQADPWAGLAVIGRLVVTDGAGQTGETEEISFRLPARPFFNPLARAVIEQRQTLAVSASAWHRAGRAFDALTFAPEAFYDEATDYLLLRTAFWRVMRKKGEDLAKTVEDFWPLALQLEDEALELARRRLEAARDALRAALESGASDAEIARLVEEMREALQQYLQALAQSGRQFSDDAPPTDEMLSTDDLDQMLDAIRDLSESGARNAARQALSDLEQILDNLRLAGRGAGGQGAGRGQGAPGESGPAGQAGDLIGRQRDLANRSFERGREPGARGDDLAREQRGLSDDLSSLLDQLSAAGETADPQGRGARALRYAQDEMGRAEEALRSGNFDAASSAMERAVAAMRDGAEALAEAEARQAREGPGEGESRDGPALDPLGRPTGQSYGRGVETPDGWDRPRARDVLDELRKRLSDGTITPEERAYLERLLERF</sequence>
<feature type="compositionally biased region" description="Gly residues" evidence="2">
    <location>
        <begin position="616"/>
        <end position="630"/>
    </location>
</feature>
<dbReference type="OrthoDB" id="8477685at2"/>
<name>A0A239PIT4_9PROT</name>
<feature type="transmembrane region" description="Helical" evidence="3">
    <location>
        <begin position="70"/>
        <end position="90"/>
    </location>
</feature>
<dbReference type="Proteomes" id="UP000198346">
    <property type="component" value="Unassembled WGS sequence"/>
</dbReference>
<evidence type="ECO:0000256" key="3">
    <source>
        <dbReference type="SAM" id="Phobius"/>
    </source>
</evidence>
<protein>
    <submittedName>
        <fullName evidence="4">TIGR02302 family protein</fullName>
    </submittedName>
</protein>
<keyword evidence="3" id="KW-1133">Transmembrane helix</keyword>
<evidence type="ECO:0000256" key="2">
    <source>
        <dbReference type="SAM" id="MobiDB-lite"/>
    </source>
</evidence>
<reference evidence="4 5" key="1">
    <citation type="submission" date="2017-07" db="EMBL/GenBank/DDBJ databases">
        <authorList>
            <person name="Sun Z.S."/>
            <person name="Albrecht U."/>
            <person name="Echele G."/>
            <person name="Lee C.C."/>
        </authorList>
    </citation>
    <scope>NUCLEOTIDE SEQUENCE [LARGE SCALE GENOMIC DNA]</scope>
    <source>
        <strain evidence="4 5">CGMCC 1.12710</strain>
    </source>
</reference>
<feature type="region of interest" description="Disordered" evidence="2">
    <location>
        <begin position="616"/>
        <end position="642"/>
    </location>
</feature>
<keyword evidence="3" id="KW-0472">Membrane</keyword>
<feature type="transmembrane region" description="Helical" evidence="3">
    <location>
        <begin position="41"/>
        <end position="64"/>
    </location>
</feature>
<feature type="coiled-coil region" evidence="1">
    <location>
        <begin position="502"/>
        <end position="560"/>
    </location>
</feature>
<evidence type="ECO:0000313" key="4">
    <source>
        <dbReference type="EMBL" id="SNT67696.1"/>
    </source>
</evidence>
<gene>
    <name evidence="4" type="ORF">SAMN06297382_0188</name>
</gene>
<proteinExistence type="predicted"/>
<organism evidence="4 5">
    <name type="scientific">Amphiplicatus metriothermophilus</name>
    <dbReference type="NCBI Taxonomy" id="1519374"/>
    <lineage>
        <taxon>Bacteria</taxon>
        <taxon>Pseudomonadati</taxon>
        <taxon>Pseudomonadota</taxon>
        <taxon>Alphaproteobacteria</taxon>
        <taxon>Parvularculales</taxon>
        <taxon>Parvularculaceae</taxon>
        <taxon>Amphiplicatus</taxon>
    </lineage>
</organism>
<evidence type="ECO:0000313" key="5">
    <source>
        <dbReference type="Proteomes" id="UP000198346"/>
    </source>
</evidence>
<keyword evidence="1" id="KW-0175">Coiled coil</keyword>
<keyword evidence="5" id="KW-1185">Reference proteome</keyword>